<feature type="region of interest" description="Disordered" evidence="1">
    <location>
        <begin position="164"/>
        <end position="200"/>
    </location>
</feature>
<dbReference type="AlphaFoldDB" id="A0A813JWE7"/>
<evidence type="ECO:0000313" key="3">
    <source>
        <dbReference type="Proteomes" id="UP000626109"/>
    </source>
</evidence>
<feature type="compositionally biased region" description="Basic and acidic residues" evidence="1">
    <location>
        <begin position="7"/>
        <end position="18"/>
    </location>
</feature>
<dbReference type="EMBL" id="CAJNNW010027289">
    <property type="protein sequence ID" value="CAE8690593.1"/>
    <property type="molecule type" value="Genomic_DNA"/>
</dbReference>
<feature type="non-terminal residue" evidence="2">
    <location>
        <position position="1"/>
    </location>
</feature>
<feature type="compositionally biased region" description="Low complexity" evidence="1">
    <location>
        <begin position="166"/>
        <end position="197"/>
    </location>
</feature>
<feature type="region of interest" description="Disordered" evidence="1">
    <location>
        <begin position="405"/>
        <end position="441"/>
    </location>
</feature>
<organism evidence="2 3">
    <name type="scientific">Polarella glacialis</name>
    <name type="common">Dinoflagellate</name>
    <dbReference type="NCBI Taxonomy" id="89957"/>
    <lineage>
        <taxon>Eukaryota</taxon>
        <taxon>Sar</taxon>
        <taxon>Alveolata</taxon>
        <taxon>Dinophyceae</taxon>
        <taxon>Suessiales</taxon>
        <taxon>Suessiaceae</taxon>
        <taxon>Polarella</taxon>
    </lineage>
</organism>
<reference evidence="2" key="1">
    <citation type="submission" date="2021-02" db="EMBL/GenBank/DDBJ databases">
        <authorList>
            <person name="Dougan E. K."/>
            <person name="Rhodes N."/>
            <person name="Thang M."/>
            <person name="Chan C."/>
        </authorList>
    </citation>
    <scope>NUCLEOTIDE SEQUENCE</scope>
</reference>
<feature type="non-terminal residue" evidence="2">
    <location>
        <position position="663"/>
    </location>
</feature>
<sequence>MTGEAGARSRREATRASVERSPALLCDISESGRLLDMGQDPLQTLGISFGVQTEGPGGGPEDRTALIFQDLEEQFHKTKGGGHTQQSNKGSPPTSGAQVLRLAVGLLGLECHEKPSNWAEAWLTFQDCTAQKLGLSSLGSEKVQTKRFQAIKAALDHLLESDSLKAPSCASSPRPTSRSTASSAASSAATPSAQPSPELQAAKEELRQREQGFDSTGSLRLQEYEDLIPVYSEKKPAWKAGQVGNGQEHMSGIFKCGGAGAMRVGFGCQNLHWDFLAINPNPATLTLVHGLAVALKHALGSWSGADEDFHRKLSETERTFFDGWPLPFLWFVKMKIKKSSQMSMQVQDVDDALEARRVLLKRRATGGSTAAMNAWRKKATPARSNCVPTLQDEAELLKTIEGHFGGPAKRRRLNGKQRPGLPSSSQASSKPWQPSFRVNRKSSQSQLQLSAALCRRAMLASPVSPLGLTGVGTVAELLGLSPLEQRQEHAKLKQAPHVQQFLQTEMLRQVAGRVAEGSSNSIAKTALFGIEGRQMNVGTAVEWAIRMHIVVDVFSLEPIVLKMAEFMSLPVLLLFRGCCRDNYENGFLCRMLAGRCRELTFSHIVGARFAGPAGRKQRQGSQRDRVADDWLSFLSAISKDGVFRDQEMPFVRLDLTKMPLEFV</sequence>
<evidence type="ECO:0000313" key="2">
    <source>
        <dbReference type="EMBL" id="CAE8690593.1"/>
    </source>
</evidence>
<proteinExistence type="predicted"/>
<protein>
    <submittedName>
        <fullName evidence="2">Uncharacterized protein</fullName>
    </submittedName>
</protein>
<feature type="region of interest" description="Disordered" evidence="1">
    <location>
        <begin position="77"/>
        <end position="96"/>
    </location>
</feature>
<accession>A0A813JWE7</accession>
<feature type="compositionally biased region" description="Polar residues" evidence="1">
    <location>
        <begin position="422"/>
        <end position="432"/>
    </location>
</feature>
<feature type="region of interest" description="Disordered" evidence="1">
    <location>
        <begin position="1"/>
        <end position="20"/>
    </location>
</feature>
<gene>
    <name evidence="2" type="ORF">PGLA2088_LOCUS27021</name>
</gene>
<evidence type="ECO:0000256" key="1">
    <source>
        <dbReference type="SAM" id="MobiDB-lite"/>
    </source>
</evidence>
<dbReference type="Proteomes" id="UP000626109">
    <property type="component" value="Unassembled WGS sequence"/>
</dbReference>
<comment type="caution">
    <text evidence="2">The sequence shown here is derived from an EMBL/GenBank/DDBJ whole genome shotgun (WGS) entry which is preliminary data.</text>
</comment>
<feature type="compositionally biased region" description="Polar residues" evidence="1">
    <location>
        <begin position="84"/>
        <end position="96"/>
    </location>
</feature>
<name>A0A813JWE7_POLGL</name>